<feature type="transmembrane region" description="Helical" evidence="11">
    <location>
        <begin position="208"/>
        <end position="226"/>
    </location>
</feature>
<evidence type="ECO:0000259" key="12">
    <source>
        <dbReference type="Pfam" id="PF00999"/>
    </source>
</evidence>
<reference evidence="13 14" key="1">
    <citation type="journal article" date="2015" name="BMC Genomics">
        <title>Comparative genomics of Fructobacillus spp. and Leuconostoc spp. reveals niche-specific evolution of Fructobacillus spp.</title>
        <authorList>
            <person name="Endo A."/>
            <person name="Tanizawa Y."/>
            <person name="Tanaka N."/>
            <person name="Maeno S."/>
            <person name="Kumar H."/>
            <person name="Shiwa Y."/>
            <person name="Okada S."/>
            <person name="Yoshikawa H."/>
            <person name="Dicks L."/>
            <person name="Nakagawa J."/>
            <person name="Arita M."/>
        </authorList>
    </citation>
    <scope>NUCLEOTIDE SEQUENCE [LARGE SCALE GENOMIC DNA]</scope>
    <source>
        <strain evidence="13 14">JCM 12225</strain>
    </source>
</reference>
<dbReference type="Gene3D" id="1.20.1530.20">
    <property type="match status" value="1"/>
</dbReference>
<keyword evidence="6 11" id="KW-1133">Transmembrane helix</keyword>
<keyword evidence="10" id="KW-0739">Sodium transport</keyword>
<feature type="transmembrane region" description="Helical" evidence="11">
    <location>
        <begin position="291"/>
        <end position="312"/>
    </location>
</feature>
<dbReference type="Proteomes" id="UP000253891">
    <property type="component" value="Unassembled WGS sequence"/>
</dbReference>
<keyword evidence="5 11" id="KW-0812">Transmembrane</keyword>
<dbReference type="GO" id="GO:1902600">
    <property type="term" value="P:proton transmembrane transport"/>
    <property type="evidence" value="ECO:0007669"/>
    <property type="project" value="InterPro"/>
</dbReference>
<keyword evidence="3" id="KW-0813">Transport</keyword>
<evidence type="ECO:0000256" key="2">
    <source>
        <dbReference type="ARBA" id="ARBA00005551"/>
    </source>
</evidence>
<dbReference type="STRING" id="157463.GCA_001047075_01353"/>
<dbReference type="GO" id="GO:0016020">
    <property type="term" value="C:membrane"/>
    <property type="evidence" value="ECO:0007669"/>
    <property type="project" value="UniProtKB-SubCell"/>
</dbReference>
<dbReference type="PANTHER" id="PTHR43562">
    <property type="entry name" value="NAPA-TYPE SODIUM/HYDROGEN ANTIPORTER"/>
    <property type="match status" value="1"/>
</dbReference>
<evidence type="ECO:0000256" key="4">
    <source>
        <dbReference type="ARBA" id="ARBA00022449"/>
    </source>
</evidence>
<evidence type="ECO:0000256" key="6">
    <source>
        <dbReference type="ARBA" id="ARBA00022989"/>
    </source>
</evidence>
<feature type="transmembrane region" description="Helical" evidence="11">
    <location>
        <begin position="232"/>
        <end position="249"/>
    </location>
</feature>
<name>A0A0K8MJY4_9LACO</name>
<evidence type="ECO:0000313" key="13">
    <source>
        <dbReference type="EMBL" id="GAP00469.1"/>
    </source>
</evidence>
<gene>
    <name evidence="13" type="ORF">FFIC_284870</name>
</gene>
<evidence type="ECO:0000256" key="1">
    <source>
        <dbReference type="ARBA" id="ARBA00004141"/>
    </source>
</evidence>
<evidence type="ECO:0000256" key="5">
    <source>
        <dbReference type="ARBA" id="ARBA00022692"/>
    </source>
</evidence>
<feature type="transmembrane region" description="Helical" evidence="11">
    <location>
        <begin position="143"/>
        <end position="163"/>
    </location>
</feature>
<dbReference type="InterPro" id="IPR006153">
    <property type="entry name" value="Cation/H_exchanger_TM"/>
</dbReference>
<comment type="subcellular location">
    <subcellularLocation>
        <location evidence="1">Membrane</location>
        <topology evidence="1">Multi-pass membrane protein</topology>
    </subcellularLocation>
</comment>
<feature type="domain" description="Cation/H+ exchanger transmembrane" evidence="12">
    <location>
        <begin position="13"/>
        <end position="377"/>
    </location>
</feature>
<feature type="transmembrane region" description="Helical" evidence="11">
    <location>
        <begin position="324"/>
        <end position="346"/>
    </location>
</feature>
<dbReference type="EMBL" id="DF968005">
    <property type="protein sequence ID" value="GAP00469.1"/>
    <property type="molecule type" value="Genomic_DNA"/>
</dbReference>
<dbReference type="RefSeq" id="WP_061993759.1">
    <property type="nucleotide sequence ID" value="NZ_DF968005.1"/>
</dbReference>
<keyword evidence="9 11" id="KW-0472">Membrane</keyword>
<evidence type="ECO:0000256" key="10">
    <source>
        <dbReference type="ARBA" id="ARBA00023201"/>
    </source>
</evidence>
<keyword evidence="14" id="KW-1185">Reference proteome</keyword>
<feature type="transmembrane region" description="Helical" evidence="11">
    <location>
        <begin position="352"/>
        <end position="372"/>
    </location>
</feature>
<evidence type="ECO:0000313" key="14">
    <source>
        <dbReference type="Proteomes" id="UP000253891"/>
    </source>
</evidence>
<dbReference type="PANTHER" id="PTHR43562:SF3">
    <property type="entry name" value="SODIUM ION_PROTON EXCHANGER (EUROFUNG)"/>
    <property type="match status" value="1"/>
</dbReference>
<evidence type="ECO:0000256" key="3">
    <source>
        <dbReference type="ARBA" id="ARBA00022448"/>
    </source>
</evidence>
<protein>
    <submittedName>
        <fullName evidence="13">Na+/H+ antiporter</fullName>
    </submittedName>
</protein>
<evidence type="ECO:0000256" key="8">
    <source>
        <dbReference type="ARBA" id="ARBA00023065"/>
    </source>
</evidence>
<evidence type="ECO:0000256" key="11">
    <source>
        <dbReference type="SAM" id="Phobius"/>
    </source>
</evidence>
<keyword evidence="4" id="KW-0050">Antiport</keyword>
<dbReference type="AlphaFoldDB" id="A0A0K8MJY4"/>
<evidence type="ECO:0000256" key="9">
    <source>
        <dbReference type="ARBA" id="ARBA00023136"/>
    </source>
</evidence>
<feature type="transmembrane region" description="Helical" evidence="11">
    <location>
        <begin position="83"/>
        <end position="106"/>
    </location>
</feature>
<feature type="transmembrane region" description="Helical" evidence="11">
    <location>
        <begin position="175"/>
        <end position="196"/>
    </location>
</feature>
<keyword evidence="7" id="KW-0915">Sodium</keyword>
<evidence type="ECO:0000256" key="7">
    <source>
        <dbReference type="ARBA" id="ARBA00023053"/>
    </source>
</evidence>
<accession>A0A0K8MJY4</accession>
<dbReference type="Pfam" id="PF00999">
    <property type="entry name" value="Na_H_Exchanger"/>
    <property type="match status" value="1"/>
</dbReference>
<dbReference type="GO" id="GO:0015297">
    <property type="term" value="F:antiporter activity"/>
    <property type="evidence" value="ECO:0007669"/>
    <property type="project" value="UniProtKB-KW"/>
</dbReference>
<sequence length="378" mass="40602">MTILTLAVILTMAFGFAWLADRVGLPTVVGQIGAGMVLGPAGFHYLASTHSIGSWAEIGLLILMFLAGIESDFDLLKRHARQAVVVAIAGVVTPFVVFLVFGWLLGESNQQALLWAVLFSATSVSITAQLLAEYGQVKSTAGATILGAAVLDDLLAILMWTIYQTVFRIGSGGNRPLWLTVAFMVIFLVVFAIIVLKYLGRVVTYIGRVPLPGAKLAFILAVLLASADLAEWVGFSGAIVAFLLGLFFSQESNANQVEHSFITVGQTIFIPVFFVNIGLKVSLANQWANLPLILMLTILAIGTKWFGAYAGARWSRIDHHSAQIIGAGMVSRGEMAIVIADLALSVKTINSHTYALLTIVILLTTIFTPIALKRLLND</sequence>
<feature type="transmembrane region" description="Helical" evidence="11">
    <location>
        <begin position="52"/>
        <end position="71"/>
    </location>
</feature>
<dbReference type="InterPro" id="IPR038770">
    <property type="entry name" value="Na+/solute_symporter_sf"/>
</dbReference>
<comment type="similarity">
    <text evidence="2">Belongs to the monovalent cation:proton antiporter 2 (CPA2) transporter (TC 2.A.37) family.</text>
</comment>
<dbReference type="OrthoDB" id="9793589at2"/>
<feature type="transmembrane region" description="Helical" evidence="11">
    <location>
        <begin position="261"/>
        <end position="279"/>
    </location>
</feature>
<keyword evidence="8" id="KW-0406">Ion transport</keyword>
<dbReference type="GO" id="GO:0006814">
    <property type="term" value="P:sodium ion transport"/>
    <property type="evidence" value="ECO:0007669"/>
    <property type="project" value="UniProtKB-KW"/>
</dbReference>
<organism evidence="13 14">
    <name type="scientific">Fructobacillus ficulneus</name>
    <dbReference type="NCBI Taxonomy" id="157463"/>
    <lineage>
        <taxon>Bacteria</taxon>
        <taxon>Bacillati</taxon>
        <taxon>Bacillota</taxon>
        <taxon>Bacilli</taxon>
        <taxon>Lactobacillales</taxon>
        <taxon>Lactobacillaceae</taxon>
        <taxon>Fructobacillus</taxon>
    </lineage>
</organism>
<feature type="transmembrane region" description="Helical" evidence="11">
    <location>
        <begin position="112"/>
        <end position="131"/>
    </location>
</feature>
<proteinExistence type="inferred from homology"/>